<feature type="domain" description="DUF4397" evidence="1">
    <location>
        <begin position="63"/>
        <end position="170"/>
    </location>
</feature>
<name>A0A4R0MTS6_9SPHI</name>
<accession>A0A4R0MTS6</accession>
<dbReference type="InterPro" id="IPR025510">
    <property type="entry name" value="DUF4397"/>
</dbReference>
<protein>
    <submittedName>
        <fullName evidence="2">DUF4397 domain-containing protein</fullName>
    </submittedName>
</protein>
<evidence type="ECO:0000313" key="2">
    <source>
        <dbReference type="EMBL" id="TCC90450.1"/>
    </source>
</evidence>
<comment type="caution">
    <text evidence="2">The sequence shown here is derived from an EMBL/GenBank/DDBJ whole genome shotgun (WGS) entry which is preliminary data.</text>
</comment>
<dbReference type="EMBL" id="SJSK01000003">
    <property type="protein sequence ID" value="TCC90450.1"/>
    <property type="molecule type" value="Genomic_DNA"/>
</dbReference>
<gene>
    <name evidence="2" type="ORF">EZ428_14340</name>
</gene>
<evidence type="ECO:0000313" key="3">
    <source>
        <dbReference type="Proteomes" id="UP000292884"/>
    </source>
</evidence>
<dbReference type="OrthoDB" id="9792011at2"/>
<dbReference type="Proteomes" id="UP000292884">
    <property type="component" value="Unassembled WGS sequence"/>
</dbReference>
<proteinExistence type="predicted"/>
<dbReference type="AlphaFoldDB" id="A0A4R0MTS6"/>
<dbReference type="Pfam" id="PF14344">
    <property type="entry name" value="DUF4397"/>
    <property type="match status" value="1"/>
</dbReference>
<reference evidence="2 3" key="1">
    <citation type="submission" date="2019-02" db="EMBL/GenBank/DDBJ databases">
        <title>Pedobacter sp. RP-1-13 sp. nov., isolated from Arctic soil.</title>
        <authorList>
            <person name="Dahal R.H."/>
        </authorList>
    </citation>
    <scope>NUCLEOTIDE SEQUENCE [LARGE SCALE GENOMIC DNA]</scope>
    <source>
        <strain evidence="2 3">RP-1-13</strain>
    </source>
</reference>
<evidence type="ECO:0000259" key="1">
    <source>
        <dbReference type="Pfam" id="PF14344"/>
    </source>
</evidence>
<keyword evidence="3" id="KW-1185">Reference proteome</keyword>
<organism evidence="2 3">
    <name type="scientific">Pedobacter frigiditerrae</name>
    <dbReference type="NCBI Taxonomy" id="2530452"/>
    <lineage>
        <taxon>Bacteria</taxon>
        <taxon>Pseudomonadati</taxon>
        <taxon>Bacteroidota</taxon>
        <taxon>Sphingobacteriia</taxon>
        <taxon>Sphingobacteriales</taxon>
        <taxon>Sphingobacteriaceae</taxon>
        <taxon>Pedobacter</taxon>
    </lineage>
</organism>
<sequence>MVVKYATGLIFDDIFVYSLNLKNMKTFYKKPATILAMICMVAVLISSCKNNDDDFEPVVYGDANIRLTNTVSGSNSQDFYQADTKLTTTAIAYAETSSLIKLKAGNSIISFKNTGTATTTASLNVGLETNINYTAFYYTNAGGSGQIFGFSDDNVAPASGKVKIRFVNLGSALNNTLNINVAGGAAVITGLGFEKATTYATLDAGTNLEFTVLNSGITVPISGTSFVSGKIYTIWFDAAINTTAKFHIIQQN</sequence>